<keyword evidence="4" id="KW-1003">Cell membrane</keyword>
<keyword evidence="6 9" id="KW-1133">Transmembrane helix</keyword>
<accession>A0ABU7UXH6</accession>
<feature type="transmembrane region" description="Helical" evidence="9">
    <location>
        <begin position="194"/>
        <end position="212"/>
    </location>
</feature>
<name>A0ABU7UXH6_9GAMM</name>
<evidence type="ECO:0000256" key="4">
    <source>
        <dbReference type="ARBA" id="ARBA00022475"/>
    </source>
</evidence>
<feature type="transmembrane region" description="Helical" evidence="9">
    <location>
        <begin position="160"/>
        <end position="182"/>
    </location>
</feature>
<dbReference type="PIRSF" id="PIRSF006060">
    <property type="entry name" value="AA_transporter"/>
    <property type="match status" value="1"/>
</dbReference>
<keyword evidence="11" id="KW-1185">Reference proteome</keyword>
<evidence type="ECO:0000256" key="9">
    <source>
        <dbReference type="SAM" id="Phobius"/>
    </source>
</evidence>
<keyword evidence="5 9" id="KW-0812">Transmembrane</keyword>
<evidence type="ECO:0000256" key="6">
    <source>
        <dbReference type="ARBA" id="ARBA00022989"/>
    </source>
</evidence>
<reference evidence="10 11" key="1">
    <citation type="submission" date="2024-01" db="EMBL/GenBank/DDBJ databases">
        <title>Novel species of the genus Luteimonas isolated from rivers.</title>
        <authorList>
            <person name="Lu H."/>
        </authorList>
    </citation>
    <scope>NUCLEOTIDE SEQUENCE [LARGE SCALE GENOMIC DNA]</scope>
    <source>
        <strain evidence="10 11">FXH3W</strain>
    </source>
</reference>
<evidence type="ECO:0000256" key="5">
    <source>
        <dbReference type="ARBA" id="ARBA00022692"/>
    </source>
</evidence>
<dbReference type="Proteomes" id="UP001356170">
    <property type="component" value="Unassembled WGS sequence"/>
</dbReference>
<evidence type="ECO:0000256" key="7">
    <source>
        <dbReference type="ARBA" id="ARBA00023136"/>
    </source>
</evidence>
<keyword evidence="7 9" id="KW-0472">Membrane</keyword>
<dbReference type="RefSeq" id="WP_331703275.1">
    <property type="nucleotide sequence ID" value="NZ_JAZHBO010000001.1"/>
</dbReference>
<comment type="subcellular location">
    <subcellularLocation>
        <location evidence="1">Cell membrane</location>
        <topology evidence="1">Multi-pass membrane protein</topology>
    </subcellularLocation>
</comment>
<comment type="caution">
    <text evidence="10">The sequence shown here is derived from an EMBL/GenBank/DDBJ whole genome shotgun (WGS) entry which is preliminary data.</text>
</comment>
<protein>
    <recommendedName>
        <fullName evidence="3">Arginine/agmatine antiporter</fullName>
    </recommendedName>
</protein>
<feature type="transmembrane region" description="Helical" evidence="9">
    <location>
        <begin position="51"/>
        <end position="72"/>
    </location>
</feature>
<organism evidence="10 11">
    <name type="scientific">Aquilutibacter rugosus</name>
    <dbReference type="NCBI Taxonomy" id="3115820"/>
    <lineage>
        <taxon>Bacteria</taxon>
        <taxon>Pseudomonadati</taxon>
        <taxon>Pseudomonadota</taxon>
        <taxon>Gammaproteobacteria</taxon>
        <taxon>Lysobacterales</taxon>
        <taxon>Lysobacteraceae</taxon>
        <taxon>Aquilutibacter</taxon>
    </lineage>
</organism>
<comment type="function">
    <text evidence="8">Major component of the acid-resistance (AR) system allowing enteric pathogens to survive the acidic environment in the stomach. Exchanges extracellular arginine for its intracellular decarboxylation product agmatine (Agm) thereby expelling intracellular protons. Probably undergoes several conformational states in order to translocate the substrate across the membrane; keeps the substrate accessible to only 1 side of the membrane at a time by opening and closing 3 membrane-internal gates.</text>
</comment>
<feature type="transmembrane region" description="Helical" evidence="9">
    <location>
        <begin position="280"/>
        <end position="305"/>
    </location>
</feature>
<dbReference type="PANTHER" id="PTHR42770:SF18">
    <property type="entry name" value="ARGININE_AGMATINE ANTIPORTER"/>
    <property type="match status" value="1"/>
</dbReference>
<feature type="transmembrane region" description="Helical" evidence="9">
    <location>
        <begin position="391"/>
        <end position="409"/>
    </location>
</feature>
<evidence type="ECO:0000256" key="1">
    <source>
        <dbReference type="ARBA" id="ARBA00004651"/>
    </source>
</evidence>
<dbReference type="Pfam" id="PF13520">
    <property type="entry name" value="AA_permease_2"/>
    <property type="match status" value="1"/>
</dbReference>
<dbReference type="PANTHER" id="PTHR42770">
    <property type="entry name" value="AMINO ACID TRANSPORTER-RELATED"/>
    <property type="match status" value="1"/>
</dbReference>
<feature type="transmembrane region" description="Helical" evidence="9">
    <location>
        <begin position="93"/>
        <end position="116"/>
    </location>
</feature>
<dbReference type="Gene3D" id="1.20.1740.10">
    <property type="entry name" value="Amino acid/polyamine transporter I"/>
    <property type="match status" value="1"/>
</dbReference>
<dbReference type="InterPro" id="IPR002293">
    <property type="entry name" value="AA/rel_permease1"/>
</dbReference>
<feature type="transmembrane region" description="Helical" evidence="9">
    <location>
        <begin position="415"/>
        <end position="432"/>
    </location>
</feature>
<sequence>MDTKLSGRAAERQLVQALGPFGLAAVIVNIIVGAGIFAMPSRLFERLGPSAPLAFVLGALAIIPISMCFAAAGSRAATTGGPYTYGRAAFGPLIGFVAGSLMWICNVASSGGVAAALMDQLQAFIPVVGTETGRRVAIVLVYVLLLALNLFGIKLGSRAINVLAGLKLTPLFVLAIIGMAFVDWSQVSFTRWPAWAAMGPAMILVIFAYSGIETALIPSGEVQDPSRNVPRATLIGTLLVVILYVSLQIVTQGLLKADLAGTRTPIADAAGVLLPIARTALLLTACVSMLGFLMGNLLASSRLLFALGRDGYLPKALGSLDSRYHVPRTALILHAIGGTLLALGGNFESLATMSGGANCMVYALVCAAAWKLQASNVQEHGTPFRLPLGPLVPLISIGIMAAILLTLPLTEWKAIATWLAALIVLYFGLHMARRSTRTPVN</sequence>
<comment type="similarity">
    <text evidence="2">Belongs to the amino acid-polyamine-organocation (APC) superfamily. Basic amino acid/polyamine antiporter (APA) (TC 2.A.3.2) family.</text>
</comment>
<evidence type="ECO:0000313" key="10">
    <source>
        <dbReference type="EMBL" id="MEF2155177.1"/>
    </source>
</evidence>
<evidence type="ECO:0000313" key="11">
    <source>
        <dbReference type="Proteomes" id="UP001356170"/>
    </source>
</evidence>
<evidence type="ECO:0000256" key="3">
    <source>
        <dbReference type="ARBA" id="ARBA00021069"/>
    </source>
</evidence>
<feature type="transmembrane region" description="Helical" evidence="9">
    <location>
        <begin position="21"/>
        <end position="39"/>
    </location>
</feature>
<gene>
    <name evidence="10" type="ORF">V3390_02880</name>
</gene>
<evidence type="ECO:0000256" key="8">
    <source>
        <dbReference type="ARBA" id="ARBA00045636"/>
    </source>
</evidence>
<dbReference type="EMBL" id="JAZHBO010000001">
    <property type="protein sequence ID" value="MEF2155177.1"/>
    <property type="molecule type" value="Genomic_DNA"/>
</dbReference>
<dbReference type="InterPro" id="IPR050367">
    <property type="entry name" value="APC_superfamily"/>
</dbReference>
<evidence type="ECO:0000256" key="2">
    <source>
        <dbReference type="ARBA" id="ARBA00008220"/>
    </source>
</evidence>
<feature type="transmembrane region" description="Helical" evidence="9">
    <location>
        <begin position="233"/>
        <end position="255"/>
    </location>
</feature>
<proteinExistence type="inferred from homology"/>
<feature type="transmembrane region" description="Helical" evidence="9">
    <location>
        <begin position="136"/>
        <end position="153"/>
    </location>
</feature>